<organism evidence="2 3">
    <name type="scientific">Perkinsus olseni</name>
    <name type="common">Perkinsus atlanticus</name>
    <dbReference type="NCBI Taxonomy" id="32597"/>
    <lineage>
        <taxon>Eukaryota</taxon>
        <taxon>Sar</taxon>
        <taxon>Alveolata</taxon>
        <taxon>Perkinsozoa</taxon>
        <taxon>Perkinsea</taxon>
        <taxon>Perkinsida</taxon>
        <taxon>Perkinsidae</taxon>
        <taxon>Perkinsus</taxon>
    </lineage>
</organism>
<dbReference type="AlphaFoldDB" id="A0A7J6URB4"/>
<dbReference type="GO" id="GO:0000149">
    <property type="term" value="F:SNARE binding"/>
    <property type="evidence" value="ECO:0007669"/>
    <property type="project" value="TreeGrafter"/>
</dbReference>
<protein>
    <recommendedName>
        <fullName evidence="1">Gelsolin-like domain-containing protein</fullName>
    </recommendedName>
</protein>
<keyword evidence="3" id="KW-1185">Reference proteome</keyword>
<dbReference type="EMBL" id="JABANO010000087">
    <property type="protein sequence ID" value="KAF4759521.1"/>
    <property type="molecule type" value="Genomic_DNA"/>
</dbReference>
<dbReference type="GO" id="GO:0090110">
    <property type="term" value="P:COPII-coated vesicle cargo loading"/>
    <property type="evidence" value="ECO:0007669"/>
    <property type="project" value="TreeGrafter"/>
</dbReference>
<dbReference type="GO" id="GO:0030127">
    <property type="term" value="C:COPII vesicle coat"/>
    <property type="evidence" value="ECO:0007669"/>
    <property type="project" value="TreeGrafter"/>
</dbReference>
<evidence type="ECO:0000313" key="2">
    <source>
        <dbReference type="EMBL" id="KAF4759521.1"/>
    </source>
</evidence>
<gene>
    <name evidence="2" type="ORF">FOZ63_018651</name>
</gene>
<name>A0A7J6URB4_PEROL</name>
<dbReference type="InterPro" id="IPR007123">
    <property type="entry name" value="Gelsolin-like_dom"/>
</dbReference>
<sequence>MSADGAFIIEDGENIFLWLGQGVSGQFLNGVFGVGSLVEISTELGSGAIVSTGDDNCNDSAERLPDCDHARLAAVRLTNIIDQLRRDRRHYMPLVILPQGHPQENKFFERLVADRTAGTQISYEEFMQRLGLRGQTVPVGTAAAMGGFPQQQ</sequence>
<dbReference type="Pfam" id="PF00626">
    <property type="entry name" value="Gelsolin"/>
    <property type="match status" value="1"/>
</dbReference>
<dbReference type="InterPro" id="IPR029006">
    <property type="entry name" value="ADF-H/Gelsolin-like_dom_sf"/>
</dbReference>
<dbReference type="InterPro" id="IPR036180">
    <property type="entry name" value="Gelsolin-like_dom_sf"/>
</dbReference>
<dbReference type="Proteomes" id="UP000553632">
    <property type="component" value="Unassembled WGS sequence"/>
</dbReference>
<dbReference type="InterPro" id="IPR050550">
    <property type="entry name" value="SEC23_SEC24_subfamily"/>
</dbReference>
<proteinExistence type="predicted"/>
<dbReference type="PANTHER" id="PTHR13803">
    <property type="entry name" value="SEC24-RELATED PROTEIN"/>
    <property type="match status" value="1"/>
</dbReference>
<evidence type="ECO:0000259" key="1">
    <source>
        <dbReference type="Pfam" id="PF00626"/>
    </source>
</evidence>
<reference evidence="2 3" key="1">
    <citation type="submission" date="2020-04" db="EMBL/GenBank/DDBJ databases">
        <title>Perkinsus olseni comparative genomics.</title>
        <authorList>
            <person name="Bogema D.R."/>
        </authorList>
    </citation>
    <scope>NUCLEOTIDE SEQUENCE [LARGE SCALE GENOMIC DNA]</scope>
    <source>
        <strain evidence="2 3">ATCC PRA-207</strain>
    </source>
</reference>
<feature type="non-terminal residue" evidence="2">
    <location>
        <position position="152"/>
    </location>
</feature>
<accession>A0A7J6URB4</accession>
<dbReference type="GO" id="GO:0008270">
    <property type="term" value="F:zinc ion binding"/>
    <property type="evidence" value="ECO:0007669"/>
    <property type="project" value="TreeGrafter"/>
</dbReference>
<dbReference type="PANTHER" id="PTHR13803:SF4">
    <property type="entry name" value="SECRETORY 24CD, ISOFORM C"/>
    <property type="match status" value="1"/>
</dbReference>
<dbReference type="Gene3D" id="3.40.20.10">
    <property type="entry name" value="Severin"/>
    <property type="match status" value="1"/>
</dbReference>
<evidence type="ECO:0000313" key="3">
    <source>
        <dbReference type="Proteomes" id="UP000553632"/>
    </source>
</evidence>
<comment type="caution">
    <text evidence="2">The sequence shown here is derived from an EMBL/GenBank/DDBJ whole genome shotgun (WGS) entry which is preliminary data.</text>
</comment>
<feature type="domain" description="Gelsolin-like" evidence="1">
    <location>
        <begin position="3"/>
        <end position="46"/>
    </location>
</feature>
<dbReference type="GO" id="GO:0070971">
    <property type="term" value="C:endoplasmic reticulum exit site"/>
    <property type="evidence" value="ECO:0007669"/>
    <property type="project" value="TreeGrafter"/>
</dbReference>
<dbReference type="SUPFAM" id="SSF82754">
    <property type="entry name" value="C-terminal, gelsolin-like domain of Sec23/24"/>
    <property type="match status" value="1"/>
</dbReference>